<gene>
    <name evidence="10" type="ORF">J3Q64DRAFT_1267754</name>
</gene>
<feature type="domain" description="FAD dependent oxidoreductase" evidence="9">
    <location>
        <begin position="42"/>
        <end position="403"/>
    </location>
</feature>
<dbReference type="Pfam" id="PF01266">
    <property type="entry name" value="DAO"/>
    <property type="match status" value="1"/>
</dbReference>
<comment type="cofactor">
    <cofactor evidence="1">
        <name>FAD</name>
        <dbReference type="ChEBI" id="CHEBI:57692"/>
    </cofactor>
</comment>
<dbReference type="EMBL" id="JBCLYO010000023">
    <property type="protein sequence ID" value="KAL0079066.1"/>
    <property type="molecule type" value="Genomic_DNA"/>
</dbReference>
<evidence type="ECO:0000259" key="9">
    <source>
        <dbReference type="Pfam" id="PF01266"/>
    </source>
</evidence>
<dbReference type="Gene3D" id="3.30.9.10">
    <property type="entry name" value="D-Amino Acid Oxidase, subunit A, domain 2"/>
    <property type="match status" value="1"/>
</dbReference>
<dbReference type="EC" id="1.1.99.2" evidence="7"/>
<keyword evidence="4" id="KW-0560">Oxidoreductase</keyword>
<evidence type="ECO:0000256" key="8">
    <source>
        <dbReference type="ARBA" id="ARBA00041137"/>
    </source>
</evidence>
<accession>A0ABR3AQ40</accession>
<keyword evidence="11" id="KW-1185">Reference proteome</keyword>
<dbReference type="SUPFAM" id="SSF51905">
    <property type="entry name" value="FAD/NAD(P)-binding domain"/>
    <property type="match status" value="1"/>
</dbReference>
<dbReference type="PANTHER" id="PTHR43104">
    <property type="entry name" value="L-2-HYDROXYGLUTARATE DEHYDROGENASE, MITOCHONDRIAL"/>
    <property type="match status" value="1"/>
</dbReference>
<reference evidence="10 11" key="1">
    <citation type="submission" date="2024-04" db="EMBL/GenBank/DDBJ databases">
        <title>Symmetric and asymmetric DNA N6-adenine methylation regulates different biological responses in Mucorales.</title>
        <authorList>
            <consortium name="Lawrence Berkeley National Laboratory"/>
            <person name="Lax C."/>
            <person name="Mondo S.J."/>
            <person name="Osorio-Concepcion M."/>
            <person name="Muszewska A."/>
            <person name="Corrochano-Luque M."/>
            <person name="Gutierrez G."/>
            <person name="Riley R."/>
            <person name="Lipzen A."/>
            <person name="Guo J."/>
            <person name="Hundley H."/>
            <person name="Amirebrahimi M."/>
            <person name="Ng V."/>
            <person name="Lorenzo-Gutierrez D."/>
            <person name="Binder U."/>
            <person name="Yang J."/>
            <person name="Song Y."/>
            <person name="Canovas D."/>
            <person name="Navarro E."/>
            <person name="Freitag M."/>
            <person name="Gabaldon T."/>
            <person name="Grigoriev I.V."/>
            <person name="Corrochano L.M."/>
            <person name="Nicolas F.E."/>
            <person name="Garre V."/>
        </authorList>
    </citation>
    <scope>NUCLEOTIDE SEQUENCE [LARGE SCALE GENOMIC DNA]</scope>
    <source>
        <strain evidence="10 11">L51</strain>
    </source>
</reference>
<keyword evidence="2" id="KW-0285">Flavoprotein</keyword>
<evidence type="ECO:0000256" key="7">
    <source>
        <dbReference type="ARBA" id="ARBA00038878"/>
    </source>
</evidence>
<dbReference type="InterPro" id="IPR006076">
    <property type="entry name" value="FAD-dep_OxRdtase"/>
</dbReference>
<evidence type="ECO:0000256" key="5">
    <source>
        <dbReference type="ARBA" id="ARBA00036066"/>
    </source>
</evidence>
<keyword evidence="3" id="KW-0274">FAD</keyword>
<name>A0ABR3AQ40_PHYBL</name>
<organism evidence="10 11">
    <name type="scientific">Phycomyces blakesleeanus</name>
    <dbReference type="NCBI Taxonomy" id="4837"/>
    <lineage>
        <taxon>Eukaryota</taxon>
        <taxon>Fungi</taxon>
        <taxon>Fungi incertae sedis</taxon>
        <taxon>Mucoromycota</taxon>
        <taxon>Mucoromycotina</taxon>
        <taxon>Mucoromycetes</taxon>
        <taxon>Mucorales</taxon>
        <taxon>Phycomycetaceae</taxon>
        <taxon>Phycomyces</taxon>
    </lineage>
</organism>
<comment type="similarity">
    <text evidence="6">Belongs to the L2HGDH family.</text>
</comment>
<evidence type="ECO:0000313" key="10">
    <source>
        <dbReference type="EMBL" id="KAL0079066.1"/>
    </source>
</evidence>
<evidence type="ECO:0000256" key="2">
    <source>
        <dbReference type="ARBA" id="ARBA00022630"/>
    </source>
</evidence>
<protein>
    <recommendedName>
        <fullName evidence="8">L-2-hydroxyglutarate dehydrogenase, mitochondrial</fullName>
        <ecNumber evidence="7">1.1.99.2</ecNumber>
    </recommendedName>
</protein>
<comment type="catalytic activity">
    <reaction evidence="5">
        <text>(S)-2-hydroxyglutarate + A = 2-oxoglutarate + AH2</text>
        <dbReference type="Rhea" id="RHEA:21252"/>
        <dbReference type="ChEBI" id="CHEBI:13193"/>
        <dbReference type="ChEBI" id="CHEBI:16782"/>
        <dbReference type="ChEBI" id="CHEBI:16810"/>
        <dbReference type="ChEBI" id="CHEBI:17499"/>
        <dbReference type="EC" id="1.1.99.2"/>
    </reaction>
</comment>
<comment type="caution">
    <text evidence="10">The sequence shown here is derived from an EMBL/GenBank/DDBJ whole genome shotgun (WGS) entry which is preliminary data.</text>
</comment>
<evidence type="ECO:0000313" key="11">
    <source>
        <dbReference type="Proteomes" id="UP001448207"/>
    </source>
</evidence>
<proteinExistence type="inferred from homology"/>
<evidence type="ECO:0000256" key="4">
    <source>
        <dbReference type="ARBA" id="ARBA00023002"/>
    </source>
</evidence>
<dbReference type="Gene3D" id="3.50.50.60">
    <property type="entry name" value="FAD/NAD(P)-binding domain"/>
    <property type="match status" value="1"/>
</dbReference>
<dbReference type="InterPro" id="IPR036188">
    <property type="entry name" value="FAD/NAD-bd_sf"/>
</dbReference>
<evidence type="ECO:0000256" key="6">
    <source>
        <dbReference type="ARBA" id="ARBA00037941"/>
    </source>
</evidence>
<dbReference type="Proteomes" id="UP001448207">
    <property type="component" value="Unassembled WGS sequence"/>
</dbReference>
<sequence length="407" mass="45814">MTQLLKAESFKMSRWSLWSSRAITHSRRFYSAKAPDIEVDNLVVGGGVIGLAIAEKLTRARSAETTVLVEKNGAIGEETSSRNSEVIHAGLYYPIDSLKTRLCIQGNRMLYDIAARKSIPHKRIGKWIVAQTPEQHEYLTKMHQKANSLGVETHFLDKQQANKLEPEIQCHSVLVSPSTGIVDSHALMEYLAETAQQQGGDLALSTRVRKIETSEGQYRVTITSPLENEPDTVVLAKRVFNSAGLHADKISNMLMPDRYKLYYAKGHYFSYNAPNNIQHLIYPCPEKNLAGLGTHLTLDMAGQIKFGPDVEYVDRLEYNVPDNQDKIKSFGDAIHRYWPPLDPQKLQPSYAGIRPKLARPGESFRDFEIREERDSGYANFYTLIGIESPGLTCCLAIADHVHELIRD</sequence>
<dbReference type="PANTHER" id="PTHR43104:SF4">
    <property type="entry name" value="L-2-HYDROXYGLUTARATE DEHYDROGENASE, MITOCHONDRIAL"/>
    <property type="match status" value="1"/>
</dbReference>
<evidence type="ECO:0000256" key="3">
    <source>
        <dbReference type="ARBA" id="ARBA00022827"/>
    </source>
</evidence>
<evidence type="ECO:0000256" key="1">
    <source>
        <dbReference type="ARBA" id="ARBA00001974"/>
    </source>
</evidence>